<dbReference type="NCBIfam" id="TIGR01007">
    <property type="entry name" value="eps_fam"/>
    <property type="match status" value="1"/>
</dbReference>
<dbReference type="Gene3D" id="3.40.50.300">
    <property type="entry name" value="P-loop containing nucleotide triphosphate hydrolases"/>
    <property type="match status" value="1"/>
</dbReference>
<evidence type="ECO:0000256" key="11">
    <source>
        <dbReference type="ARBA" id="ARBA00022989"/>
    </source>
</evidence>
<comment type="similarity">
    <text evidence="3">Belongs to the CpsD/CapB family.</text>
</comment>
<dbReference type="EC" id="2.7.10.2" evidence="4"/>
<dbReference type="GO" id="GO:0042802">
    <property type="term" value="F:identical protein binding"/>
    <property type="evidence" value="ECO:0007669"/>
    <property type="project" value="UniProtKB-ARBA"/>
</dbReference>
<evidence type="ECO:0000256" key="15">
    <source>
        <dbReference type="SAM" id="MobiDB-lite"/>
    </source>
</evidence>
<dbReference type="InterPro" id="IPR033756">
    <property type="entry name" value="YlxH/NBP35"/>
</dbReference>
<comment type="subcellular location">
    <subcellularLocation>
        <location evidence="1">Cell membrane</location>
        <topology evidence="1">Multi-pass membrane protein</topology>
    </subcellularLocation>
</comment>
<keyword evidence="13" id="KW-0829">Tyrosine-protein kinase</keyword>
<evidence type="ECO:0000256" key="4">
    <source>
        <dbReference type="ARBA" id="ARBA00011903"/>
    </source>
</evidence>
<keyword evidence="11 16" id="KW-1133">Transmembrane helix</keyword>
<dbReference type="RefSeq" id="WP_147049599.1">
    <property type="nucleotide sequence ID" value="NZ_BKAH01000002.1"/>
</dbReference>
<evidence type="ECO:0000256" key="8">
    <source>
        <dbReference type="ARBA" id="ARBA00022741"/>
    </source>
</evidence>
<dbReference type="GO" id="GO:0005886">
    <property type="term" value="C:plasma membrane"/>
    <property type="evidence" value="ECO:0007669"/>
    <property type="project" value="UniProtKB-SubCell"/>
</dbReference>
<dbReference type="SUPFAM" id="SSF52540">
    <property type="entry name" value="P-loop containing nucleoside triphosphate hydrolases"/>
    <property type="match status" value="1"/>
</dbReference>
<dbReference type="Proteomes" id="UP000321949">
    <property type="component" value="Unassembled WGS sequence"/>
</dbReference>
<dbReference type="OrthoDB" id="9812433at2"/>
<keyword evidence="12 16" id="KW-0472">Membrane</keyword>
<feature type="transmembrane region" description="Helical" evidence="16">
    <location>
        <begin position="177"/>
        <end position="198"/>
    </location>
</feature>
<keyword evidence="19" id="KW-1185">Reference proteome</keyword>
<evidence type="ECO:0000256" key="6">
    <source>
        <dbReference type="ARBA" id="ARBA00022679"/>
    </source>
</evidence>
<dbReference type="InterPro" id="IPR050445">
    <property type="entry name" value="Bact_polysacc_biosynth/exp"/>
</dbReference>
<evidence type="ECO:0000259" key="17">
    <source>
        <dbReference type="Pfam" id="PF02706"/>
    </source>
</evidence>
<keyword evidence="7 16" id="KW-0812">Transmembrane</keyword>
<evidence type="ECO:0000256" key="14">
    <source>
        <dbReference type="ARBA" id="ARBA00051245"/>
    </source>
</evidence>
<dbReference type="PANTHER" id="PTHR32309">
    <property type="entry name" value="TYROSINE-PROTEIN KINASE"/>
    <property type="match status" value="1"/>
</dbReference>
<evidence type="ECO:0000313" key="18">
    <source>
        <dbReference type="EMBL" id="TXK15414.1"/>
    </source>
</evidence>
<evidence type="ECO:0000256" key="3">
    <source>
        <dbReference type="ARBA" id="ARBA00007316"/>
    </source>
</evidence>
<dbReference type="Pfam" id="PF10609">
    <property type="entry name" value="ParA"/>
    <property type="match status" value="1"/>
</dbReference>
<evidence type="ECO:0000256" key="10">
    <source>
        <dbReference type="ARBA" id="ARBA00022840"/>
    </source>
</evidence>
<comment type="catalytic activity">
    <reaction evidence="14">
        <text>L-tyrosyl-[protein] + ATP = O-phospho-L-tyrosyl-[protein] + ADP + H(+)</text>
        <dbReference type="Rhea" id="RHEA:10596"/>
        <dbReference type="Rhea" id="RHEA-COMP:10136"/>
        <dbReference type="Rhea" id="RHEA-COMP:20101"/>
        <dbReference type="ChEBI" id="CHEBI:15378"/>
        <dbReference type="ChEBI" id="CHEBI:30616"/>
        <dbReference type="ChEBI" id="CHEBI:46858"/>
        <dbReference type="ChEBI" id="CHEBI:61978"/>
        <dbReference type="ChEBI" id="CHEBI:456216"/>
        <dbReference type="EC" id="2.7.10.2"/>
    </reaction>
</comment>
<name>A0A5C8IAV4_9MICO</name>
<evidence type="ECO:0000256" key="5">
    <source>
        <dbReference type="ARBA" id="ARBA00022475"/>
    </source>
</evidence>
<keyword evidence="6 18" id="KW-0808">Transferase</keyword>
<dbReference type="EMBL" id="VRSX01000001">
    <property type="protein sequence ID" value="TXK15414.1"/>
    <property type="molecule type" value="Genomic_DNA"/>
</dbReference>
<reference evidence="18 19" key="1">
    <citation type="submission" date="2019-08" db="EMBL/GenBank/DDBJ databases">
        <authorList>
            <person name="Dong K."/>
        </authorList>
    </citation>
    <scope>NUCLEOTIDE SEQUENCE [LARGE SCALE GENOMIC DNA]</scope>
    <source>
        <strain evidence="18 19">K-1</strain>
    </source>
</reference>
<comment type="similarity">
    <text evidence="2">Belongs to the CpsC/CapA family.</text>
</comment>
<evidence type="ECO:0000256" key="9">
    <source>
        <dbReference type="ARBA" id="ARBA00022777"/>
    </source>
</evidence>
<evidence type="ECO:0000256" key="1">
    <source>
        <dbReference type="ARBA" id="ARBA00004651"/>
    </source>
</evidence>
<evidence type="ECO:0000256" key="2">
    <source>
        <dbReference type="ARBA" id="ARBA00006683"/>
    </source>
</evidence>
<evidence type="ECO:0000256" key="12">
    <source>
        <dbReference type="ARBA" id="ARBA00023136"/>
    </source>
</evidence>
<evidence type="ECO:0000313" key="19">
    <source>
        <dbReference type="Proteomes" id="UP000321949"/>
    </source>
</evidence>
<dbReference type="PANTHER" id="PTHR32309:SF13">
    <property type="entry name" value="FERRIC ENTEROBACTIN TRANSPORT PROTEIN FEPE"/>
    <property type="match status" value="1"/>
</dbReference>
<sequence length="522" mass="54169">MELSDYIRILRKSWAIIVVASLLGLGAAAAYSLTRTPTYESSSTVFVSTQTGGTVAELQQGSSFTQARINTYVGLVPTPIVMNPVIAELELGITAGELAKSVTASSALNSTLITILVEDPDPVRAADVANALAASLTSAVESIETPNDSDVSPVRLTRVRDAQPALTPASPNTPLNLALGTLVGLALGIGIAVLRSVLDTRVRTPRDAEQVTKAPMIGAIAFDPKAKERPLIVHADPLSPRAESFRALRTNLQFLDMGGRSSFVVTSSVPSEGKSTTTINLAIALADAGKRVALLDTDLRKPKVAEYLGMEGGAGLTDVLIGRARVGDVMLPWGGRSLYVLPAGKIPPNPSELLGSKQMKTLLDVLERDFDVVLCDAPPLLPVTDGAILARATSGALVIVAAGRTTRHQLQGATDALETVGAKVAGIVMSMVPTRGPDSYYGGYGYGYGGYGGYVEKGTAKKAAKGRKRTGPIAQVPSAASIGDLGFGPRAGGAPVTGTQPTDGQPTGTQPTLPQTRRSDPS</sequence>
<gene>
    <name evidence="18" type="ORF">FVP74_03180</name>
</gene>
<keyword evidence="10" id="KW-0067">ATP-binding</keyword>
<dbReference type="FunFam" id="3.40.50.300:FF:000527">
    <property type="entry name" value="Tyrosine-protein kinase etk"/>
    <property type="match status" value="1"/>
</dbReference>
<dbReference type="Pfam" id="PF02706">
    <property type="entry name" value="Wzz"/>
    <property type="match status" value="1"/>
</dbReference>
<feature type="region of interest" description="Disordered" evidence="15">
    <location>
        <begin position="466"/>
        <end position="522"/>
    </location>
</feature>
<dbReference type="AlphaFoldDB" id="A0A5C8IAV4"/>
<dbReference type="GO" id="GO:0004715">
    <property type="term" value="F:non-membrane spanning protein tyrosine kinase activity"/>
    <property type="evidence" value="ECO:0007669"/>
    <property type="project" value="UniProtKB-EC"/>
</dbReference>
<dbReference type="CDD" id="cd05387">
    <property type="entry name" value="BY-kinase"/>
    <property type="match status" value="1"/>
</dbReference>
<feature type="domain" description="Polysaccharide chain length determinant N-terminal" evidence="17">
    <location>
        <begin position="2"/>
        <end position="88"/>
    </location>
</feature>
<accession>A0A5C8IAV4</accession>
<dbReference type="GO" id="GO:0005524">
    <property type="term" value="F:ATP binding"/>
    <property type="evidence" value="ECO:0007669"/>
    <property type="project" value="UniProtKB-KW"/>
</dbReference>
<evidence type="ECO:0000256" key="13">
    <source>
        <dbReference type="ARBA" id="ARBA00023137"/>
    </source>
</evidence>
<evidence type="ECO:0000256" key="7">
    <source>
        <dbReference type="ARBA" id="ARBA00022692"/>
    </source>
</evidence>
<proteinExistence type="inferred from homology"/>
<dbReference type="InterPro" id="IPR003856">
    <property type="entry name" value="LPS_length_determ_N"/>
</dbReference>
<protein>
    <recommendedName>
        <fullName evidence="4">non-specific protein-tyrosine kinase</fullName>
        <ecNumber evidence="4">2.7.10.2</ecNumber>
    </recommendedName>
</protein>
<organism evidence="18 19">
    <name type="scientific">Microbacterium saccharophilum</name>
    <dbReference type="NCBI Taxonomy" id="1213358"/>
    <lineage>
        <taxon>Bacteria</taxon>
        <taxon>Bacillati</taxon>
        <taxon>Actinomycetota</taxon>
        <taxon>Actinomycetes</taxon>
        <taxon>Micrococcales</taxon>
        <taxon>Microbacteriaceae</taxon>
        <taxon>Microbacterium</taxon>
    </lineage>
</organism>
<comment type="caution">
    <text evidence="18">The sequence shown here is derived from an EMBL/GenBank/DDBJ whole genome shotgun (WGS) entry which is preliminary data.</text>
</comment>
<feature type="compositionally biased region" description="Low complexity" evidence="15">
    <location>
        <begin position="497"/>
        <end position="516"/>
    </location>
</feature>
<dbReference type="InterPro" id="IPR005702">
    <property type="entry name" value="Wzc-like_C"/>
</dbReference>
<evidence type="ECO:0000256" key="16">
    <source>
        <dbReference type="SAM" id="Phobius"/>
    </source>
</evidence>
<keyword evidence="9 18" id="KW-0418">Kinase</keyword>
<keyword evidence="8" id="KW-0547">Nucleotide-binding</keyword>
<dbReference type="InterPro" id="IPR027417">
    <property type="entry name" value="P-loop_NTPase"/>
</dbReference>
<keyword evidence="5" id="KW-1003">Cell membrane</keyword>